<dbReference type="RefSeq" id="WP_245736723.1">
    <property type="nucleotide sequence ID" value="NZ_FNPH01000006.1"/>
</dbReference>
<dbReference type="STRING" id="405436.SAMN05444365_106170"/>
<name>A0A1H3QW31_9ACTN</name>
<feature type="region of interest" description="Disordered" evidence="1">
    <location>
        <begin position="252"/>
        <end position="306"/>
    </location>
</feature>
<dbReference type="Proteomes" id="UP000242415">
    <property type="component" value="Unassembled WGS sequence"/>
</dbReference>
<dbReference type="EMBL" id="FNPH01000006">
    <property type="protein sequence ID" value="SDZ17754.1"/>
    <property type="molecule type" value="Genomic_DNA"/>
</dbReference>
<proteinExistence type="predicted"/>
<evidence type="ECO:0000256" key="1">
    <source>
        <dbReference type="SAM" id="MobiDB-lite"/>
    </source>
</evidence>
<feature type="compositionally biased region" description="Low complexity" evidence="1">
    <location>
        <begin position="288"/>
        <end position="300"/>
    </location>
</feature>
<evidence type="ECO:0000313" key="3">
    <source>
        <dbReference type="Proteomes" id="UP000242415"/>
    </source>
</evidence>
<gene>
    <name evidence="2" type="ORF">SAMN05444365_106170</name>
</gene>
<dbReference type="InterPro" id="IPR027417">
    <property type="entry name" value="P-loop_NTPase"/>
</dbReference>
<organism evidence="2 3">
    <name type="scientific">Micromonospora pattaloongensis</name>
    <dbReference type="NCBI Taxonomy" id="405436"/>
    <lineage>
        <taxon>Bacteria</taxon>
        <taxon>Bacillati</taxon>
        <taxon>Actinomycetota</taxon>
        <taxon>Actinomycetes</taxon>
        <taxon>Micromonosporales</taxon>
        <taxon>Micromonosporaceae</taxon>
        <taxon>Micromonospora</taxon>
    </lineage>
</organism>
<accession>A0A1H3QW31</accession>
<evidence type="ECO:0000313" key="2">
    <source>
        <dbReference type="EMBL" id="SDZ17754.1"/>
    </source>
</evidence>
<protein>
    <recommendedName>
        <fullName evidence="4">Part of AAA domain-containing protein</fullName>
    </recommendedName>
</protein>
<evidence type="ECO:0008006" key="4">
    <source>
        <dbReference type="Google" id="ProtNLM"/>
    </source>
</evidence>
<dbReference type="SUPFAM" id="SSF52540">
    <property type="entry name" value="P-loop containing nucleoside triphosphate hydrolases"/>
    <property type="match status" value="1"/>
</dbReference>
<dbReference type="AlphaFoldDB" id="A0A1H3QW31"/>
<keyword evidence="3" id="KW-1185">Reference proteome</keyword>
<reference evidence="3" key="1">
    <citation type="submission" date="2016-10" db="EMBL/GenBank/DDBJ databases">
        <authorList>
            <person name="Varghese N."/>
            <person name="Submissions S."/>
        </authorList>
    </citation>
    <scope>NUCLEOTIDE SEQUENCE [LARGE SCALE GENOMIC DNA]</scope>
    <source>
        <strain evidence="3">DSM 45245</strain>
    </source>
</reference>
<sequence>MNPRRILAALADLAPAGGERVLDVGRGGQPIVWLREPERAPRNRTTDRLAALDELHRHERILRRGWAWVVGGTEIDGTRRQVRLPLLAEPVRLERGLRGYRIVPAGDLELTPLVTDRETAAALEAAPGLGGAAWLGATGSAAWISTAAAAAGLTPARVTAVDGPLPKTPDGELVGYAVAALFVVRDVSATGLRDTLLTWAGREGLADTALARVYGGSAGLDRPPSREAVLSPLPLSDAQREVVHRVRHEPVVAVSGPPGNGKSHAVRHTSTRSGRPRCWPAPGRRSWSATRSSCGSSPSSPTWTWR</sequence>